<protein>
    <recommendedName>
        <fullName evidence="3 6">Glutaminase</fullName>
        <ecNumber evidence="3 6">3.5.1.2</ecNumber>
    </recommendedName>
</protein>
<dbReference type="SUPFAM" id="SSF56601">
    <property type="entry name" value="beta-lactamase/transpeptidase-like"/>
    <property type="match status" value="1"/>
</dbReference>
<evidence type="ECO:0000256" key="6">
    <source>
        <dbReference type="HAMAP-Rule" id="MF_00313"/>
    </source>
</evidence>
<feature type="binding site" evidence="6">
    <location>
        <position position="252"/>
    </location>
    <ligand>
        <name>substrate</name>
    </ligand>
</feature>
<comment type="caution">
    <text evidence="8">The sequence shown here is derived from an EMBL/GenBank/DDBJ whole genome shotgun (WGS) entry which is preliminary data.</text>
</comment>
<comment type="catalytic activity">
    <reaction evidence="5 6">
        <text>L-glutamine + H2O = L-glutamate + NH4(+)</text>
        <dbReference type="Rhea" id="RHEA:15889"/>
        <dbReference type="ChEBI" id="CHEBI:15377"/>
        <dbReference type="ChEBI" id="CHEBI:28938"/>
        <dbReference type="ChEBI" id="CHEBI:29985"/>
        <dbReference type="ChEBI" id="CHEBI:58359"/>
        <dbReference type="EC" id="3.5.1.2"/>
    </reaction>
</comment>
<dbReference type="PANTHER" id="PTHR12544">
    <property type="entry name" value="GLUTAMINASE"/>
    <property type="match status" value="1"/>
</dbReference>
<dbReference type="EMBL" id="JACXYY010000001">
    <property type="protein sequence ID" value="MBD3913728.1"/>
    <property type="molecule type" value="Genomic_DNA"/>
</dbReference>
<accession>A0ABR8MCY6</accession>
<evidence type="ECO:0000256" key="3">
    <source>
        <dbReference type="ARBA" id="ARBA00012918"/>
    </source>
</evidence>
<organism evidence="8 9">
    <name type="scientific">Nocardioides hwasunensis</name>
    <dbReference type="NCBI Taxonomy" id="397258"/>
    <lineage>
        <taxon>Bacteria</taxon>
        <taxon>Bacillati</taxon>
        <taxon>Actinomycetota</taxon>
        <taxon>Actinomycetes</taxon>
        <taxon>Propionibacteriales</taxon>
        <taxon>Nocardioidaceae</taxon>
        <taxon>Nocardioides</taxon>
    </lineage>
</organism>
<feature type="region of interest" description="Disordered" evidence="7">
    <location>
        <begin position="1"/>
        <end position="24"/>
    </location>
</feature>
<feature type="binding site" evidence="6">
    <location>
        <position position="234"/>
    </location>
    <ligand>
        <name>substrate</name>
    </ligand>
</feature>
<gene>
    <name evidence="6 8" type="primary">glsA</name>
    <name evidence="8" type="ORF">IEZ25_03790</name>
</gene>
<dbReference type="EC" id="3.5.1.2" evidence="3 6"/>
<feature type="binding site" evidence="6">
    <location>
        <position position="158"/>
    </location>
    <ligand>
        <name>substrate</name>
    </ligand>
</feature>
<evidence type="ECO:0000313" key="9">
    <source>
        <dbReference type="Proteomes" id="UP000649289"/>
    </source>
</evidence>
<evidence type="ECO:0000313" key="8">
    <source>
        <dbReference type="EMBL" id="MBD3913728.1"/>
    </source>
</evidence>
<feature type="binding site" evidence="6">
    <location>
        <position position="58"/>
    </location>
    <ligand>
        <name>substrate</name>
    </ligand>
</feature>
<feature type="binding site" evidence="6">
    <location>
        <position position="107"/>
    </location>
    <ligand>
        <name>substrate</name>
    </ligand>
</feature>
<evidence type="ECO:0000256" key="2">
    <source>
        <dbReference type="ARBA" id="ARBA00011881"/>
    </source>
</evidence>
<proteinExistence type="inferred from homology"/>
<evidence type="ECO:0000256" key="4">
    <source>
        <dbReference type="ARBA" id="ARBA00022801"/>
    </source>
</evidence>
<keyword evidence="6" id="KW-0007">Acetylation</keyword>
<name>A0ABR8MCY6_9ACTN</name>
<evidence type="ECO:0000256" key="5">
    <source>
        <dbReference type="ARBA" id="ARBA00049534"/>
    </source>
</evidence>
<sequence length="302" mass="31234">MTSALAAERERLLPDTSGTIHDQRLDDGGERCFALATTTVDGRLSHTQDADVGFPIQSVVKPWIYGVALLDHGDGVHDLVGVEPTGEPFDAVVLEEGTGRPPNPMVNAGALLTSSLVAGRGVDERVARVLEVCSGAAGRALSVDEGVVATELEQGDRNRALGFLMRAGGTMSCSVEDALEVLARCCAITVTAADLATMAGTLATWGVRPGSSERVLPQSVVTDVLSVMATCGMYDGSGRWVHRAGLPAKSGVSGGVMAVAPGILGLGSYSPPLDDHGNSVRGLRAGEQLSVSWGLHPFGPPR</sequence>
<dbReference type="InterPro" id="IPR012338">
    <property type="entry name" value="Beta-lactam/transpept-like"/>
</dbReference>
<comment type="subunit">
    <text evidence="2 6">Homotetramer.</text>
</comment>
<dbReference type="Pfam" id="PF04960">
    <property type="entry name" value="Glutaminase"/>
    <property type="match status" value="1"/>
</dbReference>
<dbReference type="NCBIfam" id="TIGR03814">
    <property type="entry name" value="Gln_ase"/>
    <property type="match status" value="1"/>
</dbReference>
<dbReference type="InterPro" id="IPR015868">
    <property type="entry name" value="Glutaminase"/>
</dbReference>
<keyword evidence="9" id="KW-1185">Reference proteome</keyword>
<keyword evidence="4 6" id="KW-0378">Hydrolase</keyword>
<dbReference type="Proteomes" id="UP000649289">
    <property type="component" value="Unassembled WGS sequence"/>
</dbReference>
<dbReference type="HAMAP" id="MF_00313">
    <property type="entry name" value="Glutaminase"/>
    <property type="match status" value="1"/>
</dbReference>
<comment type="caution">
    <text evidence="6">Lacks conserved residue(s) required for the propagation of feature annotation.</text>
</comment>
<reference evidence="8 9" key="1">
    <citation type="submission" date="2020-09" db="EMBL/GenBank/DDBJ databases">
        <title>novel species in genus Nocardioides.</title>
        <authorList>
            <person name="Zhang G."/>
        </authorList>
    </citation>
    <scope>NUCLEOTIDE SEQUENCE [LARGE SCALE GENOMIC DNA]</scope>
    <source>
        <strain evidence="8 9">19197</strain>
    </source>
</reference>
<evidence type="ECO:0000256" key="7">
    <source>
        <dbReference type="SAM" id="MobiDB-lite"/>
    </source>
</evidence>
<feature type="binding site" evidence="6">
    <location>
        <position position="151"/>
    </location>
    <ligand>
        <name>substrate</name>
    </ligand>
</feature>
<evidence type="ECO:0000256" key="1">
    <source>
        <dbReference type="ARBA" id="ARBA00011076"/>
    </source>
</evidence>
<dbReference type="GO" id="GO:0004359">
    <property type="term" value="F:glutaminase activity"/>
    <property type="evidence" value="ECO:0007669"/>
    <property type="project" value="UniProtKB-EC"/>
</dbReference>
<comment type="similarity">
    <text evidence="1 6">Belongs to the glutaminase family.</text>
</comment>
<dbReference type="Gene3D" id="3.40.710.10">
    <property type="entry name" value="DD-peptidase/beta-lactamase superfamily"/>
    <property type="match status" value="1"/>
</dbReference>
<dbReference type="PANTHER" id="PTHR12544:SF29">
    <property type="entry name" value="GLUTAMINASE"/>
    <property type="match status" value="1"/>
</dbReference>